<reference evidence="6" key="1">
    <citation type="journal article" date="2017" name="Genome Biol.">
        <title>Comparative genomics reveals high biological diversity and specific adaptations in the industrially and medically important fungal genus Aspergillus.</title>
        <authorList>
            <person name="de Vries R.P."/>
            <person name="Riley R."/>
            <person name="Wiebenga A."/>
            <person name="Aguilar-Osorio G."/>
            <person name="Amillis S."/>
            <person name="Uchima C.A."/>
            <person name="Anderluh G."/>
            <person name="Asadollahi M."/>
            <person name="Askin M."/>
            <person name="Barry K."/>
            <person name="Battaglia E."/>
            <person name="Bayram O."/>
            <person name="Benocci T."/>
            <person name="Braus-Stromeyer S.A."/>
            <person name="Caldana C."/>
            <person name="Canovas D."/>
            <person name="Cerqueira G.C."/>
            <person name="Chen F."/>
            <person name="Chen W."/>
            <person name="Choi C."/>
            <person name="Clum A."/>
            <person name="Dos Santos R.A."/>
            <person name="Damasio A.R."/>
            <person name="Diallinas G."/>
            <person name="Emri T."/>
            <person name="Fekete E."/>
            <person name="Flipphi M."/>
            <person name="Freyberg S."/>
            <person name="Gallo A."/>
            <person name="Gournas C."/>
            <person name="Habgood R."/>
            <person name="Hainaut M."/>
            <person name="Harispe M.L."/>
            <person name="Henrissat B."/>
            <person name="Hilden K.S."/>
            <person name="Hope R."/>
            <person name="Hossain A."/>
            <person name="Karabika E."/>
            <person name="Karaffa L."/>
            <person name="Karanyi Z."/>
            <person name="Krasevec N."/>
            <person name="Kuo A."/>
            <person name="Kusch H."/>
            <person name="LaButti K."/>
            <person name="Lagendijk E.L."/>
            <person name="Lapidus A."/>
            <person name="Levasseur A."/>
            <person name="Lindquist E."/>
            <person name="Lipzen A."/>
            <person name="Logrieco A.F."/>
            <person name="MacCabe A."/>
            <person name="Maekelae M.R."/>
            <person name="Malavazi I."/>
            <person name="Melin P."/>
            <person name="Meyer V."/>
            <person name="Mielnichuk N."/>
            <person name="Miskei M."/>
            <person name="Molnar A.P."/>
            <person name="Mule G."/>
            <person name="Ngan C.Y."/>
            <person name="Orejas M."/>
            <person name="Orosz E."/>
            <person name="Ouedraogo J.P."/>
            <person name="Overkamp K.M."/>
            <person name="Park H.-S."/>
            <person name="Perrone G."/>
            <person name="Piumi F."/>
            <person name="Punt P.J."/>
            <person name="Ram A.F."/>
            <person name="Ramon A."/>
            <person name="Rauscher S."/>
            <person name="Record E."/>
            <person name="Riano-Pachon D.M."/>
            <person name="Robert V."/>
            <person name="Roehrig J."/>
            <person name="Ruller R."/>
            <person name="Salamov A."/>
            <person name="Salih N.S."/>
            <person name="Samson R.A."/>
            <person name="Sandor E."/>
            <person name="Sanguinetti M."/>
            <person name="Schuetze T."/>
            <person name="Sepcic K."/>
            <person name="Shelest E."/>
            <person name="Sherlock G."/>
            <person name="Sophianopoulou V."/>
            <person name="Squina F.M."/>
            <person name="Sun H."/>
            <person name="Susca A."/>
            <person name="Todd R.B."/>
            <person name="Tsang A."/>
            <person name="Unkles S.E."/>
            <person name="van de Wiele N."/>
            <person name="van Rossen-Uffink D."/>
            <person name="Oliveira J.V."/>
            <person name="Vesth T.C."/>
            <person name="Visser J."/>
            <person name="Yu J.-H."/>
            <person name="Zhou M."/>
            <person name="Andersen M.R."/>
            <person name="Archer D.B."/>
            <person name="Baker S.E."/>
            <person name="Benoit I."/>
            <person name="Brakhage A.A."/>
            <person name="Braus G.H."/>
            <person name="Fischer R."/>
            <person name="Frisvad J.C."/>
            <person name="Goldman G.H."/>
            <person name="Houbraken J."/>
            <person name="Oakley B."/>
            <person name="Pocsi I."/>
            <person name="Scazzocchio C."/>
            <person name="Seiboth B."/>
            <person name="vanKuyk P.A."/>
            <person name="Wortman J."/>
            <person name="Dyer P.S."/>
            <person name="Grigoriev I.V."/>
        </authorList>
    </citation>
    <scope>NUCLEOTIDE SEQUENCE [LARGE SCALE GENOMIC DNA]</scope>
    <source>
        <strain evidence="6">CBS 516.65</strain>
    </source>
</reference>
<dbReference type="GO" id="GO:0016020">
    <property type="term" value="C:membrane"/>
    <property type="evidence" value="ECO:0007669"/>
    <property type="project" value="TreeGrafter"/>
</dbReference>
<dbReference type="Pfam" id="PF01031">
    <property type="entry name" value="Dynamin_M"/>
    <property type="match status" value="1"/>
</dbReference>
<dbReference type="Gene3D" id="1.20.120.1240">
    <property type="entry name" value="Dynamin, middle domain"/>
    <property type="match status" value="1"/>
</dbReference>
<dbReference type="FunFam" id="3.40.50.300:FF:001425">
    <property type="entry name" value="Dynamin GTPase, putative"/>
    <property type="match status" value="1"/>
</dbReference>
<dbReference type="InterPro" id="IPR000375">
    <property type="entry name" value="Dynamin_stalk"/>
</dbReference>
<dbReference type="GeneID" id="34456921"/>
<protein>
    <recommendedName>
        <fullName evidence="7">GED domain-containing protein</fullName>
    </recommendedName>
</protein>
<dbReference type="InterPro" id="IPR001401">
    <property type="entry name" value="Dynamin_GTPase"/>
</dbReference>
<proteinExistence type="predicted"/>
<keyword evidence="1" id="KW-0547">Nucleotide-binding</keyword>
<dbReference type="EMBL" id="KV878897">
    <property type="protein sequence ID" value="OJJ84340.1"/>
    <property type="molecule type" value="Genomic_DNA"/>
</dbReference>
<dbReference type="CDD" id="cd08771">
    <property type="entry name" value="DLP_1"/>
    <property type="match status" value="1"/>
</dbReference>
<dbReference type="InterPro" id="IPR027417">
    <property type="entry name" value="P-loop_NTPase"/>
</dbReference>
<accession>A0A1L9VKD8</accession>
<gene>
    <name evidence="5" type="ORF">ASPGLDRAFT_126665</name>
</gene>
<evidence type="ECO:0000256" key="2">
    <source>
        <dbReference type="ARBA" id="ARBA00023134"/>
    </source>
</evidence>
<dbReference type="GO" id="GO:0003924">
    <property type="term" value="F:GTPase activity"/>
    <property type="evidence" value="ECO:0007669"/>
    <property type="project" value="InterPro"/>
</dbReference>
<dbReference type="OrthoDB" id="415706at2759"/>
<dbReference type="PRINTS" id="PR00195">
    <property type="entry name" value="DYNAMIN"/>
</dbReference>
<dbReference type="GO" id="GO:0048312">
    <property type="term" value="P:intracellular distribution of mitochondria"/>
    <property type="evidence" value="ECO:0007669"/>
    <property type="project" value="TreeGrafter"/>
</dbReference>
<keyword evidence="6" id="KW-1185">Reference proteome</keyword>
<dbReference type="Proteomes" id="UP000184300">
    <property type="component" value="Unassembled WGS sequence"/>
</dbReference>
<dbReference type="GO" id="GO:0005739">
    <property type="term" value="C:mitochondrion"/>
    <property type="evidence" value="ECO:0007669"/>
    <property type="project" value="TreeGrafter"/>
</dbReference>
<evidence type="ECO:0000259" key="4">
    <source>
        <dbReference type="PROSITE" id="PS51718"/>
    </source>
</evidence>
<evidence type="ECO:0000313" key="6">
    <source>
        <dbReference type="Proteomes" id="UP000184300"/>
    </source>
</evidence>
<dbReference type="InterPro" id="IPR045063">
    <property type="entry name" value="Dynamin_N"/>
</dbReference>
<dbReference type="VEuPathDB" id="FungiDB:ASPGLDRAFT_126665"/>
<dbReference type="STRING" id="1160497.A0A1L9VKD8"/>
<sequence>MHDVTKPSLDLSGASELDNDDRVRVLAIIDQFRELGVNEDISLPQLVVVGDQSSGKSSLLEGLTGLSFPVASELCTRFATQIVLRRAPASEAAVSVSIIPGSVANADEATKKKLLEFERTMEAKDFGAAQFSAILDEAAVCMGLPSTQTAGFVELDKRFSDDVLKIELSDPEHSHLSVVDVPGLFHNPTKFQTIEDKEVIRGLVQRYITDKRTIIMAVMDARNNLANQEVFHMARAADPDGLRTVGIITKCDALQAGDEHGVLEIFRNEMVRLNHGWFAVRNRSTKEIKEGVTMAQRHINEKQFFNAAPWANLRKDRVGISPLKSFLGQVLFDHIRNEFPGLVNEVRNLAKETKESLESLGPSRQTSADQRRYLIRSAVNYQRDVSNVLGGIYSPKLESGSPRKLRTRLRFLVDEFSARMAKEGHQWAFKLVNGRIDPDEDESADANGIEEWIRSSYHESRGVELPGTVNPRLLENLFREQCANWENIAMDYLSQLVKTVGTYDGNALKDFVTDSPVRQKLQARLRAERQNAEEEMFAELCNILADELSGTLQTANPSYSDMLSTIRNKRVQARVTSMGINNDDSKDFKQFMTNEHWYNEQQAVDDIHDILAAYYKVARQRFVDNVIIQAGERYVVGETGPLKIFSAEYIGGLSNEELSDIAGENYATSVARTEITSRGERLQKALEIARRAGI</sequence>
<dbReference type="GO" id="GO:0005874">
    <property type="term" value="C:microtubule"/>
    <property type="evidence" value="ECO:0007669"/>
    <property type="project" value="TreeGrafter"/>
</dbReference>
<dbReference type="InterPro" id="IPR030381">
    <property type="entry name" value="G_DYNAMIN_dom"/>
</dbReference>
<evidence type="ECO:0008006" key="7">
    <source>
        <dbReference type="Google" id="ProtNLM"/>
    </source>
</evidence>
<dbReference type="AlphaFoldDB" id="A0A1L9VKD8"/>
<dbReference type="GO" id="GO:0005525">
    <property type="term" value="F:GTP binding"/>
    <property type="evidence" value="ECO:0007669"/>
    <property type="project" value="InterPro"/>
</dbReference>
<dbReference type="InterPro" id="IPR020850">
    <property type="entry name" value="GED_dom"/>
</dbReference>
<dbReference type="PROSITE" id="PS51388">
    <property type="entry name" value="GED"/>
    <property type="match status" value="1"/>
</dbReference>
<name>A0A1L9VKD8_ASPGL</name>
<evidence type="ECO:0000259" key="3">
    <source>
        <dbReference type="PROSITE" id="PS51388"/>
    </source>
</evidence>
<dbReference type="RefSeq" id="XP_022401038.1">
    <property type="nucleotide sequence ID" value="XM_022540660.1"/>
</dbReference>
<dbReference type="SUPFAM" id="SSF52540">
    <property type="entry name" value="P-loop containing nucleoside triphosphate hydrolases"/>
    <property type="match status" value="1"/>
</dbReference>
<keyword evidence="2" id="KW-0342">GTP-binding</keyword>
<dbReference type="Gene3D" id="3.40.50.300">
    <property type="entry name" value="P-loop containing nucleotide triphosphate hydrolases"/>
    <property type="match status" value="1"/>
</dbReference>
<evidence type="ECO:0000256" key="1">
    <source>
        <dbReference type="ARBA" id="ARBA00022741"/>
    </source>
</evidence>
<feature type="domain" description="Dynamin-type G" evidence="4">
    <location>
        <begin position="40"/>
        <end position="340"/>
    </location>
</feature>
<dbReference type="InterPro" id="IPR022812">
    <property type="entry name" value="Dynamin"/>
</dbReference>
<dbReference type="GO" id="GO:0006897">
    <property type="term" value="P:endocytosis"/>
    <property type="evidence" value="ECO:0007669"/>
    <property type="project" value="TreeGrafter"/>
</dbReference>
<dbReference type="SMART" id="SM00053">
    <property type="entry name" value="DYNc"/>
    <property type="match status" value="1"/>
</dbReference>
<organism evidence="5 6">
    <name type="scientific">Aspergillus glaucus CBS 516.65</name>
    <dbReference type="NCBI Taxonomy" id="1160497"/>
    <lineage>
        <taxon>Eukaryota</taxon>
        <taxon>Fungi</taxon>
        <taxon>Dikarya</taxon>
        <taxon>Ascomycota</taxon>
        <taxon>Pezizomycotina</taxon>
        <taxon>Eurotiomycetes</taxon>
        <taxon>Eurotiomycetidae</taxon>
        <taxon>Eurotiales</taxon>
        <taxon>Aspergillaceae</taxon>
        <taxon>Aspergillus</taxon>
        <taxon>Aspergillus subgen. Aspergillus</taxon>
    </lineage>
</organism>
<feature type="domain" description="GED" evidence="3">
    <location>
        <begin position="604"/>
        <end position="694"/>
    </location>
</feature>
<dbReference type="PANTHER" id="PTHR11566:SF21">
    <property type="entry name" value="DYNAMIN RELATED PROTEIN 1, ISOFORM A"/>
    <property type="match status" value="1"/>
</dbReference>
<dbReference type="GO" id="GO:0008017">
    <property type="term" value="F:microtubule binding"/>
    <property type="evidence" value="ECO:0007669"/>
    <property type="project" value="TreeGrafter"/>
</dbReference>
<dbReference type="PROSITE" id="PS51718">
    <property type="entry name" value="G_DYNAMIN_2"/>
    <property type="match status" value="1"/>
</dbReference>
<dbReference type="GO" id="GO:0016559">
    <property type="term" value="P:peroxisome fission"/>
    <property type="evidence" value="ECO:0007669"/>
    <property type="project" value="TreeGrafter"/>
</dbReference>
<evidence type="ECO:0000313" key="5">
    <source>
        <dbReference type="EMBL" id="OJJ84340.1"/>
    </source>
</evidence>
<dbReference type="Pfam" id="PF00350">
    <property type="entry name" value="Dynamin_N"/>
    <property type="match status" value="1"/>
</dbReference>
<dbReference type="PANTHER" id="PTHR11566">
    <property type="entry name" value="DYNAMIN"/>
    <property type="match status" value="1"/>
</dbReference>
<dbReference type="GO" id="GO:0000266">
    <property type="term" value="P:mitochondrial fission"/>
    <property type="evidence" value="ECO:0007669"/>
    <property type="project" value="TreeGrafter"/>
</dbReference>